<comment type="similarity">
    <text evidence="6">Belongs to the APS kinase family.</text>
</comment>
<accession>B8LKL6</accession>
<dbReference type="NCBIfam" id="NF003013">
    <property type="entry name" value="PRK03846.1"/>
    <property type="match status" value="1"/>
</dbReference>
<dbReference type="PANTHER" id="PTHR11055:SF1">
    <property type="entry name" value="PAPS SYNTHETASE, ISOFORM D"/>
    <property type="match status" value="1"/>
</dbReference>
<protein>
    <recommendedName>
        <fullName evidence="1 6">Adenylyl-sulfate kinase</fullName>
        <ecNumber evidence="1 6">2.7.1.25</ecNumber>
    </recommendedName>
</protein>
<evidence type="ECO:0000313" key="8">
    <source>
        <dbReference type="EMBL" id="ABR16196.1"/>
    </source>
</evidence>
<dbReference type="InterPro" id="IPR002891">
    <property type="entry name" value="APS"/>
</dbReference>
<name>B8LKL6_PICSI</name>
<dbReference type="PANTHER" id="PTHR11055">
    <property type="entry name" value="BIFUNCTIONAL 3'-PHOSPHOADENOSINE 5'-PHOSPHOSULFATE SYNTHASE"/>
    <property type="match status" value="1"/>
</dbReference>
<dbReference type="SUPFAM" id="SSF52540">
    <property type="entry name" value="P-loop containing nucleoside triphosphate hydrolases"/>
    <property type="match status" value="1"/>
</dbReference>
<reference evidence="8" key="1">
    <citation type="submission" date="2007-06" db="EMBL/GenBank/DDBJ databases">
        <title>Full length cDNA sequences from Sitka Spruce (Picea sitchensis).</title>
        <authorList>
            <person name="Ralph S.G."/>
            <person name="Chun H.E."/>
            <person name="Liao N."/>
            <person name="Ali J."/>
            <person name="Reid K."/>
            <person name="Kolosova N."/>
            <person name="Cooper N."/>
            <person name="Cullis C."/>
            <person name="Jancsik S."/>
            <person name="Moore R."/>
            <person name="Mayo M."/>
            <person name="Wagner S."/>
            <person name="Holt R.A."/>
            <person name="Jones S.J.M."/>
            <person name="Marra M.A."/>
            <person name="Ritland C.E."/>
            <person name="Ritland K."/>
            <person name="Bohlmann J."/>
        </authorList>
    </citation>
    <scope>NUCLEOTIDE SEQUENCE</scope>
    <source>
        <tissue evidence="8">Green portion of the leader tissue</tissue>
    </source>
</reference>
<keyword evidence="5 6" id="KW-0067">ATP-binding</keyword>
<dbReference type="NCBIfam" id="TIGR00455">
    <property type="entry name" value="apsK"/>
    <property type="match status" value="1"/>
</dbReference>
<comment type="function">
    <text evidence="6">Catalyzes the synthesis of activated sulfate.</text>
</comment>
<dbReference type="GO" id="GO:0004020">
    <property type="term" value="F:adenylylsulfate kinase activity"/>
    <property type="evidence" value="ECO:0007669"/>
    <property type="project" value="UniProtKB-EC"/>
</dbReference>
<comment type="catalytic activity">
    <reaction evidence="6">
        <text>adenosine 5'-phosphosulfate + ATP = 3'-phosphoadenylyl sulfate + ADP + H(+)</text>
        <dbReference type="Rhea" id="RHEA:24152"/>
        <dbReference type="ChEBI" id="CHEBI:15378"/>
        <dbReference type="ChEBI" id="CHEBI:30616"/>
        <dbReference type="ChEBI" id="CHEBI:58243"/>
        <dbReference type="ChEBI" id="CHEBI:58339"/>
        <dbReference type="ChEBI" id="CHEBI:456216"/>
        <dbReference type="EC" id="2.7.1.25"/>
    </reaction>
</comment>
<dbReference type="GO" id="GO:0005524">
    <property type="term" value="F:ATP binding"/>
    <property type="evidence" value="ECO:0007669"/>
    <property type="project" value="UniProtKB-KW"/>
</dbReference>
<evidence type="ECO:0000256" key="3">
    <source>
        <dbReference type="ARBA" id="ARBA00022741"/>
    </source>
</evidence>
<dbReference type="EMBL" id="EF676283">
    <property type="protein sequence ID" value="ABR16196.1"/>
    <property type="molecule type" value="mRNA"/>
</dbReference>
<sequence>MQTVGSAPSETAIHHSTIGEFWKASNAIFQNLRNAQIGYRRVKIADNFRGTVRCISLASTKAPNSIFSSSKIAGVHSSEFMMMFNDGIKHSGDFYKQVATKAGGEKDPMDPNAQYVMHDLSSSQSSNQGTVCTPVSNAEKATNIVWQECLVRREERQKLLGQKGCVIWITGLSGSGKSTLACTLSHALHSRGKLTYVLDGDNVRHGLNKNLGFSAEDRAENIRRVGEVAKLFVDAGLICIASLISPYRRDRDACRALLPAGEFVEIFMNIPLEICEERDAKGLYKLARAGKIKGFTGIDDPYEIPVNCEMVMQLINGICPTPKEMGEHVIAYLEEKGFI</sequence>
<organism evidence="8">
    <name type="scientific">Picea sitchensis</name>
    <name type="common">Sitka spruce</name>
    <name type="synonym">Pinus sitchensis</name>
    <dbReference type="NCBI Taxonomy" id="3332"/>
    <lineage>
        <taxon>Eukaryota</taxon>
        <taxon>Viridiplantae</taxon>
        <taxon>Streptophyta</taxon>
        <taxon>Embryophyta</taxon>
        <taxon>Tracheophyta</taxon>
        <taxon>Spermatophyta</taxon>
        <taxon>Pinopsida</taxon>
        <taxon>Pinidae</taxon>
        <taxon>Conifers I</taxon>
        <taxon>Pinales</taxon>
        <taxon>Pinaceae</taxon>
        <taxon>Picea</taxon>
    </lineage>
</organism>
<feature type="domain" description="APS kinase" evidence="7">
    <location>
        <begin position="163"/>
        <end position="312"/>
    </location>
</feature>
<dbReference type="OMA" id="MQLINGI"/>
<dbReference type="Gene3D" id="3.40.50.300">
    <property type="entry name" value="P-loop containing nucleotide triphosphate hydrolases"/>
    <property type="match status" value="1"/>
</dbReference>
<keyword evidence="4 6" id="KW-0418">Kinase</keyword>
<dbReference type="EC" id="2.7.1.25" evidence="1 6"/>
<dbReference type="CDD" id="cd02027">
    <property type="entry name" value="APSK"/>
    <property type="match status" value="1"/>
</dbReference>
<comment type="pathway">
    <text evidence="6">Sulfur metabolism; hydrogen sulfide biosynthesis; sulfite from sulfate: step 2/3.</text>
</comment>
<keyword evidence="2 6" id="KW-0808">Transferase</keyword>
<dbReference type="Pfam" id="PF01583">
    <property type="entry name" value="APS_kinase"/>
    <property type="match status" value="1"/>
</dbReference>
<evidence type="ECO:0000259" key="7">
    <source>
        <dbReference type="Pfam" id="PF01583"/>
    </source>
</evidence>
<dbReference type="HAMAP" id="MF_00065">
    <property type="entry name" value="Adenylyl_sulf_kinase"/>
    <property type="match status" value="1"/>
</dbReference>
<dbReference type="GO" id="GO:0070814">
    <property type="term" value="P:hydrogen sulfide biosynthetic process"/>
    <property type="evidence" value="ECO:0007669"/>
    <property type="project" value="UniProtKB-UniPathway"/>
</dbReference>
<keyword evidence="3 6" id="KW-0547">Nucleotide-binding</keyword>
<dbReference type="UniPathway" id="UPA00140">
    <property type="reaction ID" value="UER00205"/>
</dbReference>
<dbReference type="GO" id="GO:0000103">
    <property type="term" value="P:sulfate assimilation"/>
    <property type="evidence" value="ECO:0007669"/>
    <property type="project" value="InterPro"/>
</dbReference>
<evidence type="ECO:0000256" key="4">
    <source>
        <dbReference type="ARBA" id="ARBA00022777"/>
    </source>
</evidence>
<evidence type="ECO:0000256" key="5">
    <source>
        <dbReference type="ARBA" id="ARBA00022840"/>
    </source>
</evidence>
<proteinExistence type="evidence at transcript level"/>
<evidence type="ECO:0000256" key="1">
    <source>
        <dbReference type="ARBA" id="ARBA00012121"/>
    </source>
</evidence>
<dbReference type="InterPro" id="IPR027417">
    <property type="entry name" value="P-loop_NTPase"/>
</dbReference>
<evidence type="ECO:0000256" key="6">
    <source>
        <dbReference type="RuleBase" id="RU004347"/>
    </source>
</evidence>
<dbReference type="InterPro" id="IPR059117">
    <property type="entry name" value="APS_kinase_dom"/>
</dbReference>
<evidence type="ECO:0000256" key="2">
    <source>
        <dbReference type="ARBA" id="ARBA00022679"/>
    </source>
</evidence>
<dbReference type="AlphaFoldDB" id="B8LKL6"/>